<dbReference type="PANTHER" id="PTHR10030:SF37">
    <property type="entry name" value="ALPHA-L-FUCOSIDASE-RELATED"/>
    <property type="match status" value="1"/>
</dbReference>
<evidence type="ECO:0000256" key="5">
    <source>
        <dbReference type="ARBA" id="ARBA00022801"/>
    </source>
</evidence>
<dbReference type="PANTHER" id="PTHR10030">
    <property type="entry name" value="ALPHA-L-FUCOSIDASE"/>
    <property type="match status" value="1"/>
</dbReference>
<dbReference type="InterPro" id="IPR057739">
    <property type="entry name" value="Glyco_hydro_29_N"/>
</dbReference>
<dbReference type="SMART" id="SM00812">
    <property type="entry name" value="Alpha_L_fucos"/>
    <property type="match status" value="1"/>
</dbReference>
<keyword evidence="6" id="KW-0326">Glycosidase</keyword>
<evidence type="ECO:0000256" key="6">
    <source>
        <dbReference type="ARBA" id="ARBA00023295"/>
    </source>
</evidence>
<reference evidence="9 10" key="1">
    <citation type="journal article" date="2021" name="Elife">
        <title>Chloroplast acquisition without the gene transfer in kleptoplastic sea slugs, Plakobranchus ocellatus.</title>
        <authorList>
            <person name="Maeda T."/>
            <person name="Takahashi S."/>
            <person name="Yoshida T."/>
            <person name="Shimamura S."/>
            <person name="Takaki Y."/>
            <person name="Nagai Y."/>
            <person name="Toyoda A."/>
            <person name="Suzuki Y."/>
            <person name="Arimoto A."/>
            <person name="Ishii H."/>
            <person name="Satoh N."/>
            <person name="Nishiyama T."/>
            <person name="Hasebe M."/>
            <person name="Maruyama T."/>
            <person name="Minagawa J."/>
            <person name="Obokata J."/>
            <person name="Shigenobu S."/>
        </authorList>
    </citation>
    <scope>NUCLEOTIDE SEQUENCE [LARGE SCALE GENOMIC DNA]</scope>
</reference>
<dbReference type="Proteomes" id="UP000735302">
    <property type="component" value="Unassembled WGS sequence"/>
</dbReference>
<dbReference type="GO" id="GO:0004560">
    <property type="term" value="F:alpha-L-fucosidase activity"/>
    <property type="evidence" value="ECO:0007669"/>
    <property type="project" value="UniProtKB-EC"/>
</dbReference>
<dbReference type="Gene3D" id="3.20.20.80">
    <property type="entry name" value="Glycosidases"/>
    <property type="match status" value="1"/>
</dbReference>
<dbReference type="GO" id="GO:0005764">
    <property type="term" value="C:lysosome"/>
    <property type="evidence" value="ECO:0007669"/>
    <property type="project" value="TreeGrafter"/>
</dbReference>
<dbReference type="PRINTS" id="PR00741">
    <property type="entry name" value="GLHYDRLASE29"/>
</dbReference>
<dbReference type="InterPro" id="IPR000933">
    <property type="entry name" value="Glyco_hydro_29"/>
</dbReference>
<dbReference type="SUPFAM" id="SSF51445">
    <property type="entry name" value="(Trans)glycosidases"/>
    <property type="match status" value="1"/>
</dbReference>
<dbReference type="EMBL" id="BLXT01007619">
    <property type="protein sequence ID" value="GFO40534.1"/>
    <property type="molecule type" value="Genomic_DNA"/>
</dbReference>
<dbReference type="InterPro" id="IPR016286">
    <property type="entry name" value="FUC_metazoa-typ"/>
</dbReference>
<dbReference type="Pfam" id="PF01120">
    <property type="entry name" value="Alpha_L_fucos"/>
    <property type="match status" value="1"/>
</dbReference>
<dbReference type="InterPro" id="IPR017853">
    <property type="entry name" value="GH"/>
</dbReference>
<dbReference type="InterPro" id="IPR013780">
    <property type="entry name" value="Glyco_hydro_b"/>
</dbReference>
<evidence type="ECO:0000256" key="2">
    <source>
        <dbReference type="ARBA" id="ARBA00007951"/>
    </source>
</evidence>
<accession>A0AAV4D8L6</accession>
<evidence type="ECO:0000259" key="7">
    <source>
        <dbReference type="Pfam" id="PF01120"/>
    </source>
</evidence>
<proteinExistence type="inferred from homology"/>
<dbReference type="InterPro" id="IPR031919">
    <property type="entry name" value="Fucosidase_C"/>
</dbReference>
<dbReference type="Gene3D" id="2.60.40.1180">
    <property type="entry name" value="Golgi alpha-mannosidase II"/>
    <property type="match status" value="1"/>
</dbReference>
<gene>
    <name evidence="9" type="ORF">PoB_006703900</name>
</gene>
<comment type="similarity">
    <text evidence="2">Belongs to the glycosyl hydrolase 29 family.</text>
</comment>
<dbReference type="GO" id="GO:0016139">
    <property type="term" value="P:glycoside catabolic process"/>
    <property type="evidence" value="ECO:0007669"/>
    <property type="project" value="TreeGrafter"/>
</dbReference>
<feature type="domain" description="Glycoside hydrolase family 29 N-terminal" evidence="7">
    <location>
        <begin position="24"/>
        <end position="109"/>
    </location>
</feature>
<dbReference type="EC" id="3.2.1.51" evidence="3"/>
<evidence type="ECO:0000313" key="9">
    <source>
        <dbReference type="EMBL" id="GFO40534.1"/>
    </source>
</evidence>
<dbReference type="AlphaFoldDB" id="A0AAV4D8L6"/>
<keyword evidence="4" id="KW-0732">Signal</keyword>
<evidence type="ECO:0000313" key="10">
    <source>
        <dbReference type="Proteomes" id="UP000735302"/>
    </source>
</evidence>
<evidence type="ECO:0000256" key="1">
    <source>
        <dbReference type="ARBA" id="ARBA00004071"/>
    </source>
</evidence>
<organism evidence="9 10">
    <name type="scientific">Plakobranchus ocellatus</name>
    <dbReference type="NCBI Taxonomy" id="259542"/>
    <lineage>
        <taxon>Eukaryota</taxon>
        <taxon>Metazoa</taxon>
        <taxon>Spiralia</taxon>
        <taxon>Lophotrochozoa</taxon>
        <taxon>Mollusca</taxon>
        <taxon>Gastropoda</taxon>
        <taxon>Heterobranchia</taxon>
        <taxon>Euthyneura</taxon>
        <taxon>Panpulmonata</taxon>
        <taxon>Sacoglossa</taxon>
        <taxon>Placobranchoidea</taxon>
        <taxon>Plakobranchidae</taxon>
        <taxon>Plakobranchus</taxon>
    </lineage>
</organism>
<comment type="caution">
    <text evidence="9">The sequence shown here is derived from an EMBL/GenBank/DDBJ whole genome shotgun (WGS) entry which is preliminary data.</text>
</comment>
<keyword evidence="5" id="KW-0378">Hydrolase</keyword>
<evidence type="ECO:0000256" key="3">
    <source>
        <dbReference type="ARBA" id="ARBA00012662"/>
    </source>
</evidence>
<evidence type="ECO:0000256" key="4">
    <source>
        <dbReference type="ARBA" id="ARBA00022729"/>
    </source>
</evidence>
<comment type="function">
    <text evidence="1">Alpha-L-fucosidase is responsible for hydrolyzing the alpha-1,6-linked fucose joined to the reducing-end N-acetylglucosamine of the carbohydrate moieties of glycoproteins.</text>
</comment>
<evidence type="ECO:0000259" key="8">
    <source>
        <dbReference type="Pfam" id="PF16757"/>
    </source>
</evidence>
<feature type="domain" description="Alpha-L-fucosidase C-terminal" evidence="8">
    <location>
        <begin position="120"/>
        <end position="219"/>
    </location>
</feature>
<dbReference type="Pfam" id="PF16757">
    <property type="entry name" value="Fucosidase_C"/>
    <property type="match status" value="1"/>
</dbReference>
<protein>
    <recommendedName>
        <fullName evidence="3">alpha-L-fucosidase</fullName>
        <ecNumber evidence="3">3.2.1.51</ecNumber>
    </recommendedName>
</protein>
<keyword evidence="10" id="KW-1185">Reference proteome</keyword>
<dbReference type="GO" id="GO:0006004">
    <property type="term" value="P:fucose metabolic process"/>
    <property type="evidence" value="ECO:0007669"/>
    <property type="project" value="InterPro"/>
</dbReference>
<sequence length="223" mass="25397">MAYETEDELISDLRNWFDNLDVDFFQVEVKQDRYFEDSTTLARHGWSFRRNIQLSDIHTMEEITTLIAQVVSCGGNLLLNIGPTKDGTIVPIFEERLRQMGHWLTVNGEGIYGTKPWTFQNETLNENIWYTSKPAASTKGAESGLTDVFAILLKWPEDLSHPLILADPIPTDSTQISLLGYEGPVFPWIHHVGSGLEINLPMIHATSMPCEWAWVLKLTDIYN</sequence>
<name>A0AAV4D8L6_9GAST</name>